<proteinExistence type="predicted"/>
<dbReference type="Gene3D" id="3.90.1310.10">
    <property type="entry name" value="Penicillin-binding protein 2a (Domain 2)"/>
    <property type="match status" value="1"/>
</dbReference>
<feature type="domain" description="Penicillin-binding protein transpeptidase" evidence="3">
    <location>
        <begin position="351"/>
        <end position="625"/>
    </location>
</feature>
<keyword evidence="2" id="KW-0812">Transmembrane</keyword>
<reference evidence="6" key="1">
    <citation type="submission" date="2023-07" db="EMBL/GenBank/DDBJ databases">
        <title>30 novel species of actinomycetes from the DSMZ collection.</title>
        <authorList>
            <person name="Nouioui I."/>
        </authorList>
    </citation>
    <scope>NUCLEOTIDE SEQUENCE [LARGE SCALE GENOMIC DNA]</scope>
    <source>
        <strain evidence="6">DSM 44917</strain>
    </source>
</reference>
<dbReference type="InterPro" id="IPR001460">
    <property type="entry name" value="PCN-bd_Tpept"/>
</dbReference>
<protein>
    <submittedName>
        <fullName evidence="5">Penicillin-binding transpeptidase domain-containing protein</fullName>
    </submittedName>
</protein>
<dbReference type="Pfam" id="PF00905">
    <property type="entry name" value="Transpeptidase"/>
    <property type="match status" value="1"/>
</dbReference>
<feature type="domain" description="NTF2-like N-terminal transpeptidase" evidence="4">
    <location>
        <begin position="42"/>
        <end position="158"/>
    </location>
</feature>
<dbReference type="InterPro" id="IPR007887">
    <property type="entry name" value="MecA_N"/>
</dbReference>
<evidence type="ECO:0000259" key="3">
    <source>
        <dbReference type="Pfam" id="PF00905"/>
    </source>
</evidence>
<accession>A0ABU2L8G9</accession>
<dbReference type="Pfam" id="PF05223">
    <property type="entry name" value="MecA_N"/>
    <property type="match status" value="1"/>
</dbReference>
<evidence type="ECO:0000256" key="2">
    <source>
        <dbReference type="SAM" id="Phobius"/>
    </source>
</evidence>
<evidence type="ECO:0000313" key="6">
    <source>
        <dbReference type="Proteomes" id="UP001183388"/>
    </source>
</evidence>
<gene>
    <name evidence="5" type="ORF">RM780_12935</name>
</gene>
<keyword evidence="2" id="KW-1133">Transmembrane helix</keyword>
<keyword evidence="6" id="KW-1185">Reference proteome</keyword>
<sequence>MGRNRGRLGLLIGGIAVIAVAALVAVLLLRGGDGGDDQADRAREGAEAFLSDWAGGDLAAAAGRTDDAEAAESLLGSVQENMRPEALAFEISGDPAEPEGADAPEGALNVPFTATFTLEGIGEWSYESAALLVPAGDGEEWTVRWESALVHPRLEDGQTLVLSTEDAERGAILAADGSELAGPSTVWDISIWPALLEDPDAAYDAIEAMGQDIDISALRDRVESSAPDQAVQVITLRDEEFQRVRPGLTQVSGIQFNESSRTLAHAARPLVGGLDPETGAGASGLQQRYDDQLSGTPAAAVVIADRESGEAVETLHEQEDAAPGEPVETTLDLGVQQAAEEALEELGRNASIVAVQPSTGAILAAADYPADGFNRSFQGQLPPGSTFKVITAAALLEGGTAMGDALGCPQFVSVDGQTFENQDQFELGPDTTLHDAFTNSCNTAFIDNRDRFENDTLNRTAAAFGIGGVWEVGASTYDGSVPVTESPNALAASLIGQGEVLASPLVMASVAATVADGTFRQPVLVPDAVEERHEAASSLGEGTISALRTMMRDTVTEGSASALRGVPGAPHGKTGTAEFTDENGDLSTHAWIIGFLGDRDLAFAVMLEAGGSGGADAGPVAADFLNRLP</sequence>
<organism evidence="5 6">
    <name type="scientific">Streptomyces boetiae</name>
    <dbReference type="NCBI Taxonomy" id="3075541"/>
    <lineage>
        <taxon>Bacteria</taxon>
        <taxon>Bacillati</taxon>
        <taxon>Actinomycetota</taxon>
        <taxon>Actinomycetes</taxon>
        <taxon>Kitasatosporales</taxon>
        <taxon>Streptomycetaceae</taxon>
        <taxon>Streptomyces</taxon>
    </lineage>
</organism>
<dbReference type="SUPFAM" id="SSF56519">
    <property type="entry name" value="Penicillin binding protein dimerisation domain"/>
    <property type="match status" value="1"/>
</dbReference>
<comment type="caution">
    <text evidence="5">The sequence shown here is derived from an EMBL/GenBank/DDBJ whole genome shotgun (WGS) entry which is preliminary data.</text>
</comment>
<feature type="transmembrane region" description="Helical" evidence="2">
    <location>
        <begin position="7"/>
        <end position="29"/>
    </location>
</feature>
<evidence type="ECO:0000313" key="5">
    <source>
        <dbReference type="EMBL" id="MDT0307862.1"/>
    </source>
</evidence>
<keyword evidence="2" id="KW-0472">Membrane</keyword>
<evidence type="ECO:0000259" key="4">
    <source>
        <dbReference type="Pfam" id="PF05223"/>
    </source>
</evidence>
<evidence type="ECO:0000256" key="1">
    <source>
        <dbReference type="SAM" id="MobiDB-lite"/>
    </source>
</evidence>
<dbReference type="InterPro" id="IPR050515">
    <property type="entry name" value="Beta-lactam/transpept"/>
</dbReference>
<dbReference type="Proteomes" id="UP001183388">
    <property type="component" value="Unassembled WGS sequence"/>
</dbReference>
<dbReference type="PANTHER" id="PTHR30627">
    <property type="entry name" value="PEPTIDOGLYCAN D,D-TRANSPEPTIDASE"/>
    <property type="match status" value="1"/>
</dbReference>
<dbReference type="InterPro" id="IPR036138">
    <property type="entry name" value="PBP_dimer_sf"/>
</dbReference>
<dbReference type="PANTHER" id="PTHR30627:SF24">
    <property type="entry name" value="PENICILLIN-BINDING PROTEIN 4B"/>
    <property type="match status" value="1"/>
</dbReference>
<feature type="region of interest" description="Disordered" evidence="1">
    <location>
        <begin position="559"/>
        <end position="581"/>
    </location>
</feature>
<dbReference type="RefSeq" id="WP_311630809.1">
    <property type="nucleotide sequence ID" value="NZ_JAVREN010000015.1"/>
</dbReference>
<dbReference type="Gene3D" id="3.40.710.10">
    <property type="entry name" value="DD-peptidase/beta-lactamase superfamily"/>
    <property type="match status" value="1"/>
</dbReference>
<dbReference type="EMBL" id="JAVREN010000015">
    <property type="protein sequence ID" value="MDT0307862.1"/>
    <property type="molecule type" value="Genomic_DNA"/>
</dbReference>
<dbReference type="InterPro" id="IPR012338">
    <property type="entry name" value="Beta-lactam/transpept-like"/>
</dbReference>
<dbReference type="SUPFAM" id="SSF56601">
    <property type="entry name" value="beta-lactamase/transpeptidase-like"/>
    <property type="match status" value="1"/>
</dbReference>
<name>A0ABU2L8G9_9ACTN</name>